<keyword evidence="3" id="KW-1185">Reference proteome</keyword>
<dbReference type="RefSeq" id="XP_042919815.1">
    <property type="nucleotide sequence ID" value="XM_043066418.1"/>
</dbReference>
<reference evidence="2 3" key="1">
    <citation type="journal article" date="2007" name="Science">
        <title>The Chlamydomonas genome reveals the evolution of key animal and plant functions.</title>
        <authorList>
            <person name="Merchant S.S."/>
            <person name="Prochnik S.E."/>
            <person name="Vallon O."/>
            <person name="Harris E.H."/>
            <person name="Karpowicz S.J."/>
            <person name="Witman G.B."/>
            <person name="Terry A."/>
            <person name="Salamov A."/>
            <person name="Fritz-Laylin L.K."/>
            <person name="Marechal-Drouard L."/>
            <person name="Marshall W.F."/>
            <person name="Qu L.H."/>
            <person name="Nelson D.R."/>
            <person name="Sanderfoot A.A."/>
            <person name="Spalding M.H."/>
            <person name="Kapitonov V.V."/>
            <person name="Ren Q."/>
            <person name="Ferris P."/>
            <person name="Lindquist E."/>
            <person name="Shapiro H."/>
            <person name="Lucas S.M."/>
            <person name="Grimwood J."/>
            <person name="Schmutz J."/>
            <person name="Cardol P."/>
            <person name="Cerutti H."/>
            <person name="Chanfreau G."/>
            <person name="Chen C.L."/>
            <person name="Cognat V."/>
            <person name="Croft M.T."/>
            <person name="Dent R."/>
            <person name="Dutcher S."/>
            <person name="Fernandez E."/>
            <person name="Fukuzawa H."/>
            <person name="Gonzalez-Ballester D."/>
            <person name="Gonzalez-Halphen D."/>
            <person name="Hallmann A."/>
            <person name="Hanikenne M."/>
            <person name="Hippler M."/>
            <person name="Inwood W."/>
            <person name="Jabbari K."/>
            <person name="Kalanon M."/>
            <person name="Kuras R."/>
            <person name="Lefebvre P.A."/>
            <person name="Lemaire S.D."/>
            <person name="Lobanov A.V."/>
            <person name="Lohr M."/>
            <person name="Manuell A."/>
            <person name="Meier I."/>
            <person name="Mets L."/>
            <person name="Mittag M."/>
            <person name="Mittelmeier T."/>
            <person name="Moroney J.V."/>
            <person name="Moseley J."/>
            <person name="Napoli C."/>
            <person name="Nedelcu A.M."/>
            <person name="Niyogi K."/>
            <person name="Novoselov S.V."/>
            <person name="Paulsen I.T."/>
            <person name="Pazour G."/>
            <person name="Purton S."/>
            <person name="Ral J.P."/>
            <person name="Riano-Pachon D.M."/>
            <person name="Riekhof W."/>
            <person name="Rymarquis L."/>
            <person name="Schroda M."/>
            <person name="Stern D."/>
            <person name="Umen J."/>
            <person name="Willows R."/>
            <person name="Wilson N."/>
            <person name="Zimmer S.L."/>
            <person name="Allmer J."/>
            <person name="Balk J."/>
            <person name="Bisova K."/>
            <person name="Chen C.J."/>
            <person name="Elias M."/>
            <person name="Gendler K."/>
            <person name="Hauser C."/>
            <person name="Lamb M.R."/>
            <person name="Ledford H."/>
            <person name="Long J.C."/>
            <person name="Minagawa J."/>
            <person name="Page M.D."/>
            <person name="Pan J."/>
            <person name="Pootakham W."/>
            <person name="Roje S."/>
            <person name="Rose A."/>
            <person name="Stahlberg E."/>
            <person name="Terauchi A.M."/>
            <person name="Yang P."/>
            <person name="Ball S."/>
            <person name="Bowler C."/>
            <person name="Dieckmann C.L."/>
            <person name="Gladyshev V.N."/>
            <person name="Green P."/>
            <person name="Jorgensen R."/>
            <person name="Mayfield S."/>
            <person name="Mueller-Roeber B."/>
            <person name="Rajamani S."/>
            <person name="Sayre R.T."/>
            <person name="Brokstein P."/>
            <person name="Dubchak I."/>
            <person name="Goodstein D."/>
            <person name="Hornick L."/>
            <person name="Huang Y.W."/>
            <person name="Jhaveri J."/>
            <person name="Luo Y."/>
            <person name="Martinez D."/>
            <person name="Ngau W.C."/>
            <person name="Otillar B."/>
            <person name="Poliakov A."/>
            <person name="Porter A."/>
            <person name="Szajkowski L."/>
            <person name="Werner G."/>
            <person name="Zhou K."/>
            <person name="Grigoriev I.V."/>
            <person name="Rokhsar D.S."/>
            <person name="Grossman A.R."/>
        </authorList>
    </citation>
    <scope>NUCLEOTIDE SEQUENCE [LARGE SCALE GENOMIC DNA]</scope>
    <source>
        <strain evidence="3">CC-503</strain>
    </source>
</reference>
<evidence type="ECO:0000256" key="1">
    <source>
        <dbReference type="SAM" id="Phobius"/>
    </source>
</evidence>
<dbReference type="OMA" id="NDMSKFV"/>
<dbReference type="AlphaFoldDB" id="A0A2K3D902"/>
<dbReference type="PaxDb" id="3055-EDP06413"/>
<dbReference type="InParanoid" id="A0A2K3D902"/>
<accession>A0A2K3D902</accession>
<dbReference type="ExpressionAtlas" id="A0A2K3D902">
    <property type="expression patterns" value="baseline"/>
</dbReference>
<dbReference type="EMBL" id="CM008971">
    <property type="protein sequence ID" value="PNW77005.1"/>
    <property type="molecule type" value="Genomic_DNA"/>
</dbReference>
<evidence type="ECO:0000313" key="2">
    <source>
        <dbReference type="EMBL" id="PNW77005.1"/>
    </source>
</evidence>
<sequence length="82" mass="8890">MAPARGIPADILALSVPIVFAAGAFSTMLYRVIRHDPEQTAGITPETAEAAKKGDQFKNSIRSMFVGRSTSLFDNDMSKFVK</sequence>
<keyword evidence="1" id="KW-0812">Transmembrane</keyword>
<gene>
    <name evidence="2" type="ORF">CHLRE_10g418450v5</name>
</gene>
<dbReference type="OrthoDB" id="522438at2759"/>
<dbReference type="Gramene" id="PNW77005">
    <property type="protein sequence ID" value="PNW77005"/>
    <property type="gene ID" value="CHLRE_10g418450v5"/>
</dbReference>
<protein>
    <submittedName>
        <fullName evidence="2">Uncharacterized protein</fullName>
    </submittedName>
</protein>
<feature type="transmembrane region" description="Helical" evidence="1">
    <location>
        <begin position="12"/>
        <end position="33"/>
    </location>
</feature>
<keyword evidence="1" id="KW-1133">Transmembrane helix</keyword>
<organism evidence="2 3">
    <name type="scientific">Chlamydomonas reinhardtii</name>
    <name type="common">Chlamydomonas smithii</name>
    <dbReference type="NCBI Taxonomy" id="3055"/>
    <lineage>
        <taxon>Eukaryota</taxon>
        <taxon>Viridiplantae</taxon>
        <taxon>Chlorophyta</taxon>
        <taxon>core chlorophytes</taxon>
        <taxon>Chlorophyceae</taxon>
        <taxon>CS clade</taxon>
        <taxon>Chlamydomonadales</taxon>
        <taxon>Chlamydomonadaceae</taxon>
        <taxon>Chlamydomonas</taxon>
    </lineage>
</organism>
<evidence type="ECO:0000313" key="3">
    <source>
        <dbReference type="Proteomes" id="UP000006906"/>
    </source>
</evidence>
<dbReference type="KEGG" id="cre:CHLRE_10g418450v5"/>
<dbReference type="Proteomes" id="UP000006906">
    <property type="component" value="Chromosome 10"/>
</dbReference>
<name>A0A2K3D902_CHLRE</name>
<proteinExistence type="predicted"/>
<keyword evidence="1" id="KW-0472">Membrane</keyword>
<dbReference type="GeneID" id="5728326"/>